<dbReference type="GO" id="GO:0015074">
    <property type="term" value="P:DNA integration"/>
    <property type="evidence" value="ECO:0007669"/>
    <property type="project" value="InterPro"/>
</dbReference>
<dbReference type="Gene3D" id="3.30.420.10">
    <property type="entry name" value="Ribonuclease H-like superfamily/Ribonuclease H"/>
    <property type="match status" value="1"/>
</dbReference>
<proteinExistence type="predicted"/>
<dbReference type="SUPFAM" id="SSF53098">
    <property type="entry name" value="Ribonuclease H-like"/>
    <property type="match status" value="1"/>
</dbReference>
<accession>A0AAV4C537</accession>
<dbReference type="InterPro" id="IPR036397">
    <property type="entry name" value="RNaseH_sf"/>
</dbReference>
<feature type="domain" description="Integrase catalytic" evidence="2">
    <location>
        <begin position="211"/>
        <end position="371"/>
    </location>
</feature>
<dbReference type="InterPro" id="IPR001584">
    <property type="entry name" value="Integrase_cat-core"/>
</dbReference>
<name>A0AAV4C537_9GAST</name>
<feature type="compositionally biased region" description="Polar residues" evidence="1">
    <location>
        <begin position="453"/>
        <end position="484"/>
    </location>
</feature>
<comment type="caution">
    <text evidence="3">The sequence shown here is derived from an EMBL/GenBank/DDBJ whole genome shotgun (WGS) entry which is preliminary data.</text>
</comment>
<dbReference type="Proteomes" id="UP000735302">
    <property type="component" value="Unassembled WGS sequence"/>
</dbReference>
<dbReference type="InterPro" id="IPR012337">
    <property type="entry name" value="RNaseH-like_sf"/>
</dbReference>
<dbReference type="PANTHER" id="PTHR37984:SF5">
    <property type="entry name" value="PROTEIN NYNRIN-LIKE"/>
    <property type="match status" value="1"/>
</dbReference>
<dbReference type="Pfam" id="PF00665">
    <property type="entry name" value="rve"/>
    <property type="match status" value="1"/>
</dbReference>
<evidence type="ECO:0000259" key="2">
    <source>
        <dbReference type="PROSITE" id="PS50994"/>
    </source>
</evidence>
<dbReference type="InterPro" id="IPR050951">
    <property type="entry name" value="Retrovirus_Pol_polyprotein"/>
</dbReference>
<dbReference type="AlphaFoldDB" id="A0AAV4C537"/>
<protein>
    <submittedName>
        <fullName evidence="3">Pro-pol polyprotein</fullName>
    </submittedName>
</protein>
<reference evidence="3 4" key="1">
    <citation type="journal article" date="2021" name="Elife">
        <title>Chloroplast acquisition without the gene transfer in kleptoplastic sea slugs, Plakobranchus ocellatus.</title>
        <authorList>
            <person name="Maeda T."/>
            <person name="Takahashi S."/>
            <person name="Yoshida T."/>
            <person name="Shimamura S."/>
            <person name="Takaki Y."/>
            <person name="Nagai Y."/>
            <person name="Toyoda A."/>
            <person name="Suzuki Y."/>
            <person name="Arimoto A."/>
            <person name="Ishii H."/>
            <person name="Satoh N."/>
            <person name="Nishiyama T."/>
            <person name="Hasebe M."/>
            <person name="Maruyama T."/>
            <person name="Minagawa J."/>
            <person name="Obokata J."/>
            <person name="Shigenobu S."/>
        </authorList>
    </citation>
    <scope>NUCLEOTIDE SEQUENCE [LARGE SCALE GENOMIC DNA]</scope>
</reference>
<dbReference type="PROSITE" id="PS50994">
    <property type="entry name" value="INTEGRASE"/>
    <property type="match status" value="1"/>
</dbReference>
<keyword evidence="4" id="KW-1185">Reference proteome</keyword>
<dbReference type="EMBL" id="BLXT01005946">
    <property type="protein sequence ID" value="GFO27664.1"/>
    <property type="molecule type" value="Genomic_DNA"/>
</dbReference>
<evidence type="ECO:0000313" key="4">
    <source>
        <dbReference type="Proteomes" id="UP000735302"/>
    </source>
</evidence>
<gene>
    <name evidence="3" type="ORF">PoB_005416900</name>
</gene>
<evidence type="ECO:0000313" key="3">
    <source>
        <dbReference type="EMBL" id="GFO27664.1"/>
    </source>
</evidence>
<organism evidence="3 4">
    <name type="scientific">Plakobranchus ocellatus</name>
    <dbReference type="NCBI Taxonomy" id="259542"/>
    <lineage>
        <taxon>Eukaryota</taxon>
        <taxon>Metazoa</taxon>
        <taxon>Spiralia</taxon>
        <taxon>Lophotrochozoa</taxon>
        <taxon>Mollusca</taxon>
        <taxon>Gastropoda</taxon>
        <taxon>Heterobranchia</taxon>
        <taxon>Euthyneura</taxon>
        <taxon>Panpulmonata</taxon>
        <taxon>Sacoglossa</taxon>
        <taxon>Placobranchoidea</taxon>
        <taxon>Plakobranchidae</taxon>
        <taxon>Plakobranchus</taxon>
    </lineage>
</organism>
<feature type="region of interest" description="Disordered" evidence="1">
    <location>
        <begin position="438"/>
        <end position="534"/>
    </location>
</feature>
<sequence>MERFLKPERFSVDPNSLNASKQWSHWFRTFNNVVFSLQQHQTPDTVDKLNLLINYVDPSVYEYIAECTMYEAAVDLLKNAYIKPKNEIFARHVLATTKQEPGQNLDEFLQKLRALAKDCDFKQVTAEQNKNDFIRDAFICGLSSDHIRQRLLANNTLDLVTAFEKARMAHFVKSKNLPYSLEEVKKICLDCKRCRELKPSFYKPANSNLIKATQPLERLSVDFKGPLPSSSRNRYLLTIIDEYSRFPFAFPCADMSASTVVRCFCQLFSLFGMPQYIHSDRGSNFMSSELKDFLHSKGIATSHITPYNPRANGQVERLNGTLWKTITFALKSRELRIDEWELVLLDSLHSLRSLLSTATNETPHERIFRYNRKSTTGTSLPSWLTTPGTVLMRRNVRPSKFDLFVDEVELLDCNPQYARVRTQDGKEQTVALRHLAPAGNEVAHHHNPDTVSRDTGSYENCQPSCMDMQTHSPHPTMQDGTQDSDLPADTSRDTCPDSIVPEESEENVSQRPEPNVKPTPFIRTRAYNLRNREA</sequence>
<dbReference type="PANTHER" id="PTHR37984">
    <property type="entry name" value="PROTEIN CBG26694"/>
    <property type="match status" value="1"/>
</dbReference>
<feature type="compositionally biased region" description="Basic and acidic residues" evidence="1">
    <location>
        <begin position="442"/>
        <end position="452"/>
    </location>
</feature>
<evidence type="ECO:0000256" key="1">
    <source>
        <dbReference type="SAM" id="MobiDB-lite"/>
    </source>
</evidence>
<dbReference type="GO" id="GO:0003676">
    <property type="term" value="F:nucleic acid binding"/>
    <property type="evidence" value="ECO:0007669"/>
    <property type="project" value="InterPro"/>
</dbReference>